<feature type="region of interest" description="Disordered" evidence="4">
    <location>
        <begin position="110"/>
        <end position="156"/>
    </location>
</feature>
<keyword evidence="6" id="KW-1185">Reference proteome</keyword>
<dbReference type="GO" id="GO:0005737">
    <property type="term" value="C:cytoplasm"/>
    <property type="evidence" value="ECO:0007669"/>
    <property type="project" value="UniProtKB-ARBA"/>
</dbReference>
<keyword evidence="2 3" id="KW-0687">Ribonucleoprotein</keyword>
<feature type="compositionally biased region" description="Acidic residues" evidence="4">
    <location>
        <begin position="133"/>
        <end position="156"/>
    </location>
</feature>
<dbReference type="GO" id="GO:0015935">
    <property type="term" value="C:small ribosomal subunit"/>
    <property type="evidence" value="ECO:0007669"/>
    <property type="project" value="TreeGrafter"/>
</dbReference>
<evidence type="ECO:0000256" key="1">
    <source>
        <dbReference type="ARBA" id="ARBA00022980"/>
    </source>
</evidence>
<gene>
    <name evidence="3" type="primary">rpsP</name>
    <name evidence="5" type="ORF">CIK66_11950</name>
</gene>
<protein>
    <recommendedName>
        <fullName evidence="3">Small ribosomal subunit protein bS16</fullName>
    </recommendedName>
</protein>
<dbReference type="Gene3D" id="3.30.1320.10">
    <property type="match status" value="1"/>
</dbReference>
<evidence type="ECO:0000256" key="2">
    <source>
        <dbReference type="ARBA" id="ARBA00023274"/>
    </source>
</evidence>
<feature type="compositionally biased region" description="Basic and acidic residues" evidence="4">
    <location>
        <begin position="110"/>
        <end position="130"/>
    </location>
</feature>
<dbReference type="OrthoDB" id="9807878at2"/>
<dbReference type="PANTHER" id="PTHR12919">
    <property type="entry name" value="30S RIBOSOMAL PROTEIN S16"/>
    <property type="match status" value="1"/>
</dbReference>
<sequence>MAVKIRLKRMGKIRAPFYRIVVADSRKKRDGAVIEEIGLYHPTEDPSVIQVESERAQYWLGVGAQPTEQVAALLKVTGDWQKAKGETTAAGSLKSAETKKTAEELIAEADKAAAESRDGAKKAKESKAAEVEAGSEEVPAEGEAPEDAEAAATDEA</sequence>
<name>A0A2A3YH56_9MICO</name>
<dbReference type="PROSITE" id="PS00732">
    <property type="entry name" value="RIBOSOMAL_S16"/>
    <property type="match status" value="1"/>
</dbReference>
<evidence type="ECO:0000256" key="4">
    <source>
        <dbReference type="SAM" id="MobiDB-lite"/>
    </source>
</evidence>
<dbReference type="InterPro" id="IPR023803">
    <property type="entry name" value="Ribosomal_bS16_dom_sf"/>
</dbReference>
<dbReference type="NCBIfam" id="NF011093">
    <property type="entry name" value="PRK14520.1"/>
    <property type="match status" value="1"/>
</dbReference>
<evidence type="ECO:0000256" key="3">
    <source>
        <dbReference type="HAMAP-Rule" id="MF_00385"/>
    </source>
</evidence>
<comment type="similarity">
    <text evidence="3">Belongs to the bacterial ribosomal protein bS16 family.</text>
</comment>
<dbReference type="PANTHER" id="PTHR12919:SF20">
    <property type="entry name" value="SMALL RIBOSOMAL SUBUNIT PROTEIN BS16M"/>
    <property type="match status" value="1"/>
</dbReference>
<comment type="caution">
    <text evidence="5">The sequence shown here is derived from an EMBL/GenBank/DDBJ whole genome shotgun (WGS) entry which is preliminary data.</text>
</comment>
<dbReference type="EMBL" id="NRGR01000020">
    <property type="protein sequence ID" value="PCC38650.1"/>
    <property type="molecule type" value="Genomic_DNA"/>
</dbReference>
<proteinExistence type="inferred from homology"/>
<reference evidence="5 6" key="1">
    <citation type="journal article" date="2017" name="Elife">
        <title>Extensive horizontal gene transfer in cheese-associated bacteria.</title>
        <authorList>
            <person name="Bonham K.S."/>
            <person name="Wolfe B.E."/>
            <person name="Dutton R.J."/>
        </authorList>
    </citation>
    <scope>NUCLEOTIDE SEQUENCE [LARGE SCALE GENOMIC DNA]</scope>
    <source>
        <strain evidence="5 6">341_9</strain>
    </source>
</reference>
<organism evidence="5 6">
    <name type="scientific">Brachybacterium alimentarium</name>
    <dbReference type="NCBI Taxonomy" id="47845"/>
    <lineage>
        <taxon>Bacteria</taxon>
        <taxon>Bacillati</taxon>
        <taxon>Actinomycetota</taxon>
        <taxon>Actinomycetes</taxon>
        <taxon>Micrococcales</taxon>
        <taxon>Dermabacteraceae</taxon>
        <taxon>Brachybacterium</taxon>
    </lineage>
</organism>
<dbReference type="AlphaFoldDB" id="A0A2A3YH56"/>
<dbReference type="HAMAP" id="MF_00385">
    <property type="entry name" value="Ribosomal_bS16"/>
    <property type="match status" value="1"/>
</dbReference>
<dbReference type="InterPro" id="IPR020592">
    <property type="entry name" value="Ribosomal_bS16_CS"/>
</dbReference>
<dbReference type="NCBIfam" id="TIGR00002">
    <property type="entry name" value="S16"/>
    <property type="match status" value="1"/>
</dbReference>
<dbReference type="Pfam" id="PF00886">
    <property type="entry name" value="Ribosomal_S16"/>
    <property type="match status" value="1"/>
</dbReference>
<evidence type="ECO:0000313" key="5">
    <source>
        <dbReference type="EMBL" id="PCC38650.1"/>
    </source>
</evidence>
<dbReference type="GO" id="GO:0006412">
    <property type="term" value="P:translation"/>
    <property type="evidence" value="ECO:0007669"/>
    <property type="project" value="UniProtKB-UniRule"/>
</dbReference>
<dbReference type="RefSeq" id="WP_096197326.1">
    <property type="nucleotide sequence ID" value="NZ_JBQQGT010000054.1"/>
</dbReference>
<dbReference type="GO" id="GO:0003735">
    <property type="term" value="F:structural constituent of ribosome"/>
    <property type="evidence" value="ECO:0007669"/>
    <property type="project" value="InterPro"/>
</dbReference>
<dbReference type="Proteomes" id="UP000218598">
    <property type="component" value="Unassembled WGS sequence"/>
</dbReference>
<accession>A0A2A3YH56</accession>
<dbReference type="InterPro" id="IPR000307">
    <property type="entry name" value="Ribosomal_bS16"/>
</dbReference>
<evidence type="ECO:0000313" key="6">
    <source>
        <dbReference type="Proteomes" id="UP000218598"/>
    </source>
</evidence>
<dbReference type="SUPFAM" id="SSF54565">
    <property type="entry name" value="Ribosomal protein S16"/>
    <property type="match status" value="1"/>
</dbReference>
<keyword evidence="1 3" id="KW-0689">Ribosomal protein</keyword>